<dbReference type="HOGENOM" id="CLU_848718_0_0_1"/>
<evidence type="ECO:0000256" key="1">
    <source>
        <dbReference type="SAM" id="MobiDB-lite"/>
    </source>
</evidence>
<dbReference type="AlphaFoldDB" id="F6YUH2"/>
<dbReference type="Proteomes" id="UP000008144">
    <property type="component" value="Unassembled WGS sequence"/>
</dbReference>
<reference evidence="3" key="1">
    <citation type="journal article" date="2002" name="Science">
        <title>The draft genome of Ciona intestinalis: insights into chordate and vertebrate origins.</title>
        <authorList>
            <person name="Dehal P."/>
            <person name="Satou Y."/>
            <person name="Campbell R.K."/>
            <person name="Chapman J."/>
            <person name="Degnan B."/>
            <person name="De Tomaso A."/>
            <person name="Davidson B."/>
            <person name="Di Gregorio A."/>
            <person name="Gelpke M."/>
            <person name="Goodstein D.M."/>
            <person name="Harafuji N."/>
            <person name="Hastings K.E."/>
            <person name="Ho I."/>
            <person name="Hotta K."/>
            <person name="Huang W."/>
            <person name="Kawashima T."/>
            <person name="Lemaire P."/>
            <person name="Martinez D."/>
            <person name="Meinertzhagen I.A."/>
            <person name="Necula S."/>
            <person name="Nonaka M."/>
            <person name="Putnam N."/>
            <person name="Rash S."/>
            <person name="Saiga H."/>
            <person name="Satake M."/>
            <person name="Terry A."/>
            <person name="Yamada L."/>
            <person name="Wang H.G."/>
            <person name="Awazu S."/>
            <person name="Azumi K."/>
            <person name="Boore J."/>
            <person name="Branno M."/>
            <person name="Chin-Bow S."/>
            <person name="DeSantis R."/>
            <person name="Doyle S."/>
            <person name="Francino P."/>
            <person name="Keys D.N."/>
            <person name="Haga S."/>
            <person name="Hayashi H."/>
            <person name="Hino K."/>
            <person name="Imai K.S."/>
            <person name="Inaba K."/>
            <person name="Kano S."/>
            <person name="Kobayashi K."/>
            <person name="Kobayashi M."/>
            <person name="Lee B.I."/>
            <person name="Makabe K.W."/>
            <person name="Manohar C."/>
            <person name="Matassi G."/>
            <person name="Medina M."/>
            <person name="Mochizuki Y."/>
            <person name="Mount S."/>
            <person name="Morishita T."/>
            <person name="Miura S."/>
            <person name="Nakayama A."/>
            <person name="Nishizaka S."/>
            <person name="Nomoto H."/>
            <person name="Ohta F."/>
            <person name="Oishi K."/>
            <person name="Rigoutsos I."/>
            <person name="Sano M."/>
            <person name="Sasaki A."/>
            <person name="Sasakura Y."/>
            <person name="Shoguchi E."/>
            <person name="Shin-i T."/>
            <person name="Spagnuolo A."/>
            <person name="Stainier D."/>
            <person name="Suzuki M.M."/>
            <person name="Tassy O."/>
            <person name="Takatori N."/>
            <person name="Tokuoka M."/>
            <person name="Yagi K."/>
            <person name="Yoshizaki F."/>
            <person name="Wada S."/>
            <person name="Zhang C."/>
            <person name="Hyatt P.D."/>
            <person name="Larimer F."/>
            <person name="Detter C."/>
            <person name="Doggett N."/>
            <person name="Glavina T."/>
            <person name="Hawkins T."/>
            <person name="Richardson P."/>
            <person name="Lucas S."/>
            <person name="Kohara Y."/>
            <person name="Levine M."/>
            <person name="Satoh N."/>
            <person name="Rokhsar D.S."/>
        </authorList>
    </citation>
    <scope>NUCLEOTIDE SEQUENCE [LARGE SCALE GENOMIC DNA]</scope>
</reference>
<accession>F6YUH2</accession>
<name>F6YUH2_CIOIN</name>
<keyword evidence="3" id="KW-1185">Reference proteome</keyword>
<evidence type="ECO:0000313" key="3">
    <source>
        <dbReference type="Proteomes" id="UP000008144"/>
    </source>
</evidence>
<dbReference type="InParanoid" id="F6YUH2"/>
<protein>
    <submittedName>
        <fullName evidence="2">Uncharacterized protein</fullName>
    </submittedName>
</protein>
<sequence length="328" mass="36209">PTFHNDRPPLPPPADDNRYESVGSLSDADLVAPAYATVAEDEDGSTAKLQVTNLPKDYYVSNEEIHRAELSETSHSDAYSTPRNKAKKKNQLQVAKDNSKGSELDIPLVGTDGYLCLNSNERLDATLPNKRYVSVNSASQEDIARHLKQNKAVPSPGITNVTSSLPDLLDKPEPTAQSNPVRFRRKQKLPPTIPAKSATTISNQNEDDSYNKPRPSVPDIFIQCAYASGEDISNVRNRLQKLADKAIQNQQEESESRSLLHSGATSPMPDEELPYYDSPRPSIDSSRDSLLASPGKEFYDAPRPSLPAIFPEDVTRMVNASNPRHFNK</sequence>
<feature type="region of interest" description="Disordered" evidence="1">
    <location>
        <begin position="1"/>
        <end position="25"/>
    </location>
</feature>
<organism evidence="2 3">
    <name type="scientific">Ciona intestinalis</name>
    <name type="common">Transparent sea squirt</name>
    <name type="synonym">Ascidia intestinalis</name>
    <dbReference type="NCBI Taxonomy" id="7719"/>
    <lineage>
        <taxon>Eukaryota</taxon>
        <taxon>Metazoa</taxon>
        <taxon>Chordata</taxon>
        <taxon>Tunicata</taxon>
        <taxon>Ascidiacea</taxon>
        <taxon>Phlebobranchia</taxon>
        <taxon>Cionidae</taxon>
        <taxon>Ciona</taxon>
    </lineage>
</organism>
<dbReference type="Ensembl" id="ENSCINT00000026362.2">
    <property type="protein sequence ID" value="ENSCINP00000026116.2"/>
    <property type="gene ID" value="ENSCING00000014436.2"/>
</dbReference>
<feature type="region of interest" description="Disordered" evidence="1">
    <location>
        <begin position="246"/>
        <end position="306"/>
    </location>
</feature>
<evidence type="ECO:0000313" key="2">
    <source>
        <dbReference type="Ensembl" id="ENSCINP00000026116.2"/>
    </source>
</evidence>
<reference evidence="2" key="3">
    <citation type="submission" date="2025-09" db="UniProtKB">
        <authorList>
            <consortium name="Ensembl"/>
        </authorList>
    </citation>
    <scope>IDENTIFICATION</scope>
</reference>
<reference evidence="2" key="2">
    <citation type="submission" date="2025-08" db="UniProtKB">
        <authorList>
            <consortium name="Ensembl"/>
        </authorList>
    </citation>
    <scope>IDENTIFICATION</scope>
</reference>
<proteinExistence type="predicted"/>
<feature type="compositionally biased region" description="Polar residues" evidence="1">
    <location>
        <begin position="247"/>
        <end position="265"/>
    </location>
</feature>
<feature type="compositionally biased region" description="Low complexity" evidence="1">
    <location>
        <begin position="275"/>
        <end position="284"/>
    </location>
</feature>
<feature type="region of interest" description="Disordered" evidence="1">
    <location>
        <begin position="154"/>
        <end position="214"/>
    </location>
</feature>
<feature type="region of interest" description="Disordered" evidence="1">
    <location>
        <begin position="69"/>
        <end position="104"/>
    </location>
</feature>